<comment type="caution">
    <text evidence="2">The sequence shown here is derived from an EMBL/GenBank/DDBJ whole genome shotgun (WGS) entry which is preliminary data.</text>
</comment>
<protein>
    <submittedName>
        <fullName evidence="2">Uncharacterized protein</fullName>
    </submittedName>
</protein>
<feature type="transmembrane region" description="Helical" evidence="1">
    <location>
        <begin position="289"/>
        <end position="308"/>
    </location>
</feature>
<feature type="transmembrane region" description="Helical" evidence="1">
    <location>
        <begin position="314"/>
        <end position="337"/>
    </location>
</feature>
<dbReference type="RefSeq" id="WP_164455110.1">
    <property type="nucleotide sequence ID" value="NZ_AP022372.1"/>
</dbReference>
<gene>
    <name evidence="2" type="ORF">GHA_01794</name>
</gene>
<reference evidence="2" key="1">
    <citation type="submission" date="2020-05" db="EMBL/GenBank/DDBJ databases">
        <authorList>
            <person name="Delgado-Blas J."/>
        </authorList>
    </citation>
    <scope>NUCLEOTIDE SEQUENCE</scope>
    <source>
        <strain evidence="2">BB1453</strain>
    </source>
</reference>
<keyword evidence="1" id="KW-0812">Transmembrane</keyword>
<keyword evidence="1" id="KW-1133">Transmembrane helix</keyword>
<evidence type="ECO:0000313" key="2">
    <source>
        <dbReference type="EMBL" id="CAB5689286.1"/>
    </source>
</evidence>
<sequence length="347" mass="39666">MANDALEADVLETLSIDTLPTRIKAAAKKFVDLKYQIDCEGRYRPDGIPDDLYGPVGSGEYSAVSGDSFFINIMPFAPFYESEGQVKYIPIEYTVGCSWRWWPEHVENDREEIIAFINNREQAEKTEYTFVENLGLVLSSEGKNRIHFCRVNKINKIPGRVHEMKYPEADRIIVYALEPDYYSVDISGPYLAVLDGRYLQVISHFDYALPLLNAYGVKVITSWPSDFPKLTDVHRFADKSMDSTIGRRKCIDLDKIKSLIEKEAELTLELEQTKRVGIIDLEISNKLSLLFLSFLLIVISLVLLTLFSDTDMNILLSALFGISLAFFFSMVAPIFIVKKKYINKKLY</sequence>
<proteinExistence type="predicted"/>
<organism evidence="2 3">
    <name type="scientific">Providencia rettgeri</name>
    <dbReference type="NCBI Taxonomy" id="587"/>
    <lineage>
        <taxon>Bacteria</taxon>
        <taxon>Pseudomonadati</taxon>
        <taxon>Pseudomonadota</taxon>
        <taxon>Gammaproteobacteria</taxon>
        <taxon>Enterobacterales</taxon>
        <taxon>Morganellaceae</taxon>
        <taxon>Providencia</taxon>
    </lineage>
</organism>
<evidence type="ECO:0000313" key="3">
    <source>
        <dbReference type="Proteomes" id="UP000834611"/>
    </source>
</evidence>
<accession>A0A9N8CY92</accession>
<evidence type="ECO:0000256" key="1">
    <source>
        <dbReference type="SAM" id="Phobius"/>
    </source>
</evidence>
<dbReference type="AlphaFoldDB" id="A0A9N8CY92"/>
<name>A0A9N8CY92_PRORE</name>
<dbReference type="Proteomes" id="UP000834611">
    <property type="component" value="Unassembled WGS sequence"/>
</dbReference>
<dbReference type="EMBL" id="CAHPSF010000003">
    <property type="protein sequence ID" value="CAB5689286.1"/>
    <property type="molecule type" value="Genomic_DNA"/>
</dbReference>
<keyword evidence="1" id="KW-0472">Membrane</keyword>